<dbReference type="EMBL" id="ADFV01123422">
    <property type="status" value="NOT_ANNOTATED_CDS"/>
    <property type="molecule type" value="Genomic_DNA"/>
</dbReference>
<evidence type="ECO:0000256" key="5">
    <source>
        <dbReference type="ARBA" id="ARBA00023136"/>
    </source>
</evidence>
<dbReference type="AlphaFoldDB" id="A0A2I3HRE2"/>
<dbReference type="STRING" id="61853.ENSNLEP00000046112"/>
<reference evidence="8 9" key="1">
    <citation type="submission" date="2012-10" db="EMBL/GenBank/DDBJ databases">
        <authorList>
            <consortium name="Gibbon Genome Sequencing Consortium"/>
        </authorList>
    </citation>
    <scope>NUCLEOTIDE SEQUENCE [LARGE SCALE GENOMIC DNA]</scope>
</reference>
<dbReference type="OMA" id="SARMWKI"/>
<keyword evidence="4" id="KW-0496">Mitochondrion</keyword>
<dbReference type="PANTHER" id="PTHR11504:SF4">
    <property type="entry name" value="CYTOCHROME C OXIDASE SUBUNIT 6A1, MITOCHONDRIAL"/>
    <property type="match status" value="1"/>
</dbReference>
<keyword evidence="7" id="KW-1133">Transmembrane helix</keyword>
<evidence type="ECO:0000256" key="7">
    <source>
        <dbReference type="SAM" id="Phobius"/>
    </source>
</evidence>
<dbReference type="GO" id="GO:0005743">
    <property type="term" value="C:mitochondrial inner membrane"/>
    <property type="evidence" value="ECO:0007669"/>
    <property type="project" value="UniProtKB-SubCell"/>
</dbReference>
<sequence>MVAGGVLSVSRLLGRSRPQLGRPMSSGAHGEEGSARMWKTLTFFVALPGVAVSMLNVYLKSHHGEHERPEFIAYPHLRIRPNGNHTLFHNPHVNPLPTGYEDE</sequence>
<dbReference type="InParanoid" id="A0A2I3HRE2"/>
<gene>
    <name evidence="8" type="primary">COX6A1</name>
</gene>
<dbReference type="SUPFAM" id="SSF81411">
    <property type="entry name" value="Mitochondrial cytochrome c oxidase subunit VIa"/>
    <property type="match status" value="1"/>
</dbReference>
<name>A0A2I3HRE2_NOMLE</name>
<evidence type="ECO:0000256" key="2">
    <source>
        <dbReference type="ARBA" id="ARBA00022792"/>
    </source>
</evidence>
<dbReference type="FunCoup" id="A0A2I3HRE2">
    <property type="interactions" value="1522"/>
</dbReference>
<keyword evidence="9" id="KW-1185">Reference proteome</keyword>
<keyword evidence="7" id="KW-0812">Transmembrane</keyword>
<reference evidence="8" key="2">
    <citation type="submission" date="2025-08" db="UniProtKB">
        <authorList>
            <consortium name="Ensembl"/>
        </authorList>
    </citation>
    <scope>IDENTIFICATION</scope>
</reference>
<dbReference type="GO" id="GO:0030234">
    <property type="term" value="F:enzyme regulator activity"/>
    <property type="evidence" value="ECO:0007669"/>
    <property type="project" value="TreeGrafter"/>
</dbReference>
<proteinExistence type="inferred from homology"/>
<dbReference type="PANTHER" id="PTHR11504">
    <property type="entry name" value="CYTOCHROME C OXIDASE POLYPEPTIDE VIA"/>
    <property type="match status" value="1"/>
</dbReference>
<keyword evidence="3" id="KW-0809">Transit peptide</keyword>
<organism evidence="8 9">
    <name type="scientific">Nomascus leucogenys</name>
    <name type="common">Northern white-cheeked gibbon</name>
    <name type="synonym">Hylobates leucogenys</name>
    <dbReference type="NCBI Taxonomy" id="61853"/>
    <lineage>
        <taxon>Eukaryota</taxon>
        <taxon>Metazoa</taxon>
        <taxon>Chordata</taxon>
        <taxon>Craniata</taxon>
        <taxon>Vertebrata</taxon>
        <taxon>Euteleostomi</taxon>
        <taxon>Mammalia</taxon>
        <taxon>Eutheria</taxon>
        <taxon>Euarchontoglires</taxon>
        <taxon>Primates</taxon>
        <taxon>Haplorrhini</taxon>
        <taxon>Catarrhini</taxon>
        <taxon>Hylobatidae</taxon>
        <taxon>Nomascus</taxon>
    </lineage>
</organism>
<keyword evidence="2" id="KW-0999">Mitochondrion inner membrane</keyword>
<evidence type="ECO:0000313" key="8">
    <source>
        <dbReference type="Ensembl" id="ENSNLEP00000046112.1"/>
    </source>
</evidence>
<evidence type="ECO:0000256" key="6">
    <source>
        <dbReference type="RuleBase" id="RU004396"/>
    </source>
</evidence>
<evidence type="ECO:0000256" key="1">
    <source>
        <dbReference type="ARBA" id="ARBA00004273"/>
    </source>
</evidence>
<comment type="subcellular location">
    <subcellularLocation>
        <location evidence="1">Mitochondrion inner membrane</location>
    </subcellularLocation>
</comment>
<dbReference type="InterPro" id="IPR036418">
    <property type="entry name" value="Cyt_c_oxidase_su6a_sf"/>
</dbReference>
<accession>A0A2I3HRE2</accession>
<evidence type="ECO:0000256" key="4">
    <source>
        <dbReference type="ARBA" id="ARBA00023128"/>
    </source>
</evidence>
<dbReference type="Gene3D" id="4.10.95.10">
    <property type="entry name" value="Cytochrome c oxidase, subunit VIa"/>
    <property type="match status" value="1"/>
</dbReference>
<dbReference type="Pfam" id="PF02046">
    <property type="entry name" value="COX6A"/>
    <property type="match status" value="1"/>
</dbReference>
<evidence type="ECO:0000313" key="9">
    <source>
        <dbReference type="Proteomes" id="UP000001073"/>
    </source>
</evidence>
<dbReference type="FunFam" id="4.10.95.10:FF:000005">
    <property type="entry name" value="Cytochrome c oxidase subunit 6A1"/>
    <property type="match status" value="1"/>
</dbReference>
<dbReference type="GO" id="GO:0006123">
    <property type="term" value="P:mitochondrial electron transport, cytochrome c to oxygen"/>
    <property type="evidence" value="ECO:0007669"/>
    <property type="project" value="TreeGrafter"/>
</dbReference>
<dbReference type="InterPro" id="IPR001349">
    <property type="entry name" value="Cyt_c_oxidase_su6a"/>
</dbReference>
<dbReference type="Proteomes" id="UP000001073">
    <property type="component" value="Chromosome 10"/>
</dbReference>
<reference evidence="8" key="3">
    <citation type="submission" date="2025-09" db="UniProtKB">
        <authorList>
            <consortium name="Ensembl"/>
        </authorList>
    </citation>
    <scope>IDENTIFICATION</scope>
</reference>
<keyword evidence="5 7" id="KW-0472">Membrane</keyword>
<comment type="similarity">
    <text evidence="6">Belongs to the cytochrome c oxidase subunit 6A family.</text>
</comment>
<dbReference type="PIRSF" id="PIRSF000277">
    <property type="entry name" value="COX6A1"/>
    <property type="match status" value="1"/>
</dbReference>
<dbReference type="Ensembl" id="ENSNLET00000036850.1">
    <property type="protein sequence ID" value="ENSNLEP00000046112.1"/>
    <property type="gene ID" value="ENSNLEG00000028439.1"/>
</dbReference>
<protein>
    <submittedName>
        <fullName evidence="8">Cytochrome c oxidase subunit 6A1</fullName>
    </submittedName>
</protein>
<feature type="transmembrane region" description="Helical" evidence="7">
    <location>
        <begin position="38"/>
        <end position="59"/>
    </location>
</feature>
<dbReference type="GeneTree" id="ENSGT00940000154612"/>
<evidence type="ECO:0000256" key="3">
    <source>
        <dbReference type="ARBA" id="ARBA00022946"/>
    </source>
</evidence>